<evidence type="ECO:0000313" key="2">
    <source>
        <dbReference type="EMBL" id="VAW65559.1"/>
    </source>
</evidence>
<gene>
    <name evidence="2" type="ORF">MNBD_GAMMA11-2851</name>
</gene>
<dbReference type="EMBL" id="UOFG01000253">
    <property type="protein sequence ID" value="VAW65559.1"/>
    <property type="molecule type" value="Genomic_DNA"/>
</dbReference>
<sequence>MHTFYALALLFFSLIISTYSVAGPEVKLCIKPACKSPVRIRISDPAWSSIKELYNTPFPQDKDEQDNMASAISLMEPDLYSTLAKRFSHNIQNNENIKTALIKERAEDLFRANTAVNNYRNIKTYLGVLMDNYLVTRHFMRKTLNQKNWTGFTSSGIMLQSLQNSQLYILQINHSDLGTPPVISPYTSGEDIFNNPGTELSDEDDDFE</sequence>
<organism evidence="2">
    <name type="scientific">hydrothermal vent metagenome</name>
    <dbReference type="NCBI Taxonomy" id="652676"/>
    <lineage>
        <taxon>unclassified sequences</taxon>
        <taxon>metagenomes</taxon>
        <taxon>ecological metagenomes</taxon>
    </lineage>
</organism>
<name>A0A3B0XUK3_9ZZZZ</name>
<evidence type="ECO:0000256" key="1">
    <source>
        <dbReference type="SAM" id="MobiDB-lite"/>
    </source>
</evidence>
<proteinExistence type="predicted"/>
<reference evidence="2" key="1">
    <citation type="submission" date="2018-06" db="EMBL/GenBank/DDBJ databases">
        <authorList>
            <person name="Zhirakovskaya E."/>
        </authorList>
    </citation>
    <scope>NUCLEOTIDE SEQUENCE</scope>
</reference>
<protein>
    <submittedName>
        <fullName evidence="2">Uncharacterized protein</fullName>
    </submittedName>
</protein>
<feature type="region of interest" description="Disordered" evidence="1">
    <location>
        <begin position="186"/>
        <end position="208"/>
    </location>
</feature>
<accession>A0A3B0XUK3</accession>
<dbReference type="AlphaFoldDB" id="A0A3B0XUK3"/>